<organism evidence="1">
    <name type="scientific">marine sediment metagenome</name>
    <dbReference type="NCBI Taxonomy" id="412755"/>
    <lineage>
        <taxon>unclassified sequences</taxon>
        <taxon>metagenomes</taxon>
        <taxon>ecological metagenomes</taxon>
    </lineage>
</organism>
<accession>A0A0F9UH71</accession>
<gene>
    <name evidence="1" type="ORF">LCGC14_0266700</name>
</gene>
<protein>
    <submittedName>
        <fullName evidence="1">Uncharacterized protein</fullName>
    </submittedName>
</protein>
<evidence type="ECO:0000313" key="1">
    <source>
        <dbReference type="EMBL" id="KKN86707.1"/>
    </source>
</evidence>
<sequence>MKNLILFAFILGVCVTNAQEFQLTDKYNVTNQRMNNQEQEDTWLVDIIVSESPGNRLGTLTISDFGLLDEIRISVLKNPELENVSEVLKVTLEYSACCASTEEFYYLVTNDNDFIALPSVKNEYGYEPISDIHYIFPNQSFGKEGTILRAALQYTETYTIKDIKVLRSIAWNDDDFDTEDAITAINY</sequence>
<dbReference type="AlphaFoldDB" id="A0A0F9UH71"/>
<name>A0A0F9UH71_9ZZZZ</name>
<comment type="caution">
    <text evidence="1">The sequence shown here is derived from an EMBL/GenBank/DDBJ whole genome shotgun (WGS) entry which is preliminary data.</text>
</comment>
<reference evidence="1" key="1">
    <citation type="journal article" date="2015" name="Nature">
        <title>Complex archaea that bridge the gap between prokaryotes and eukaryotes.</title>
        <authorList>
            <person name="Spang A."/>
            <person name="Saw J.H."/>
            <person name="Jorgensen S.L."/>
            <person name="Zaremba-Niedzwiedzka K."/>
            <person name="Martijn J."/>
            <person name="Lind A.E."/>
            <person name="van Eijk R."/>
            <person name="Schleper C."/>
            <person name="Guy L."/>
            <person name="Ettema T.J."/>
        </authorList>
    </citation>
    <scope>NUCLEOTIDE SEQUENCE</scope>
</reference>
<dbReference type="EMBL" id="LAZR01000145">
    <property type="protein sequence ID" value="KKN86707.1"/>
    <property type="molecule type" value="Genomic_DNA"/>
</dbReference>
<proteinExistence type="predicted"/>